<dbReference type="PROSITE" id="PS51142">
    <property type="entry name" value="NAS"/>
    <property type="match status" value="1"/>
</dbReference>
<accession>A0A9P4P9G5</accession>
<gene>
    <name evidence="5" type="ORF">P171DRAFT_457594</name>
</gene>
<evidence type="ECO:0000256" key="2">
    <source>
        <dbReference type="ARBA" id="ARBA00022679"/>
    </source>
</evidence>
<dbReference type="SUPFAM" id="SSF53335">
    <property type="entry name" value="S-adenosyl-L-methionine-dependent methyltransferases"/>
    <property type="match status" value="1"/>
</dbReference>
<dbReference type="OrthoDB" id="1858069at2759"/>
<evidence type="ECO:0000256" key="4">
    <source>
        <dbReference type="SAM" id="MobiDB-lite"/>
    </source>
</evidence>
<dbReference type="Gene3D" id="3.40.50.150">
    <property type="entry name" value="Vaccinia Virus protein VP39"/>
    <property type="match status" value="1"/>
</dbReference>
<feature type="region of interest" description="Disordered" evidence="4">
    <location>
        <begin position="1"/>
        <end position="30"/>
    </location>
</feature>
<dbReference type="Proteomes" id="UP000799764">
    <property type="component" value="Unassembled WGS sequence"/>
</dbReference>
<evidence type="ECO:0000313" key="5">
    <source>
        <dbReference type="EMBL" id="KAF2439707.1"/>
    </source>
</evidence>
<dbReference type="EMBL" id="MU001508">
    <property type="protein sequence ID" value="KAF2439707.1"/>
    <property type="molecule type" value="Genomic_DNA"/>
</dbReference>
<dbReference type="PANTHER" id="PTHR32266">
    <property type="entry name" value="NICOTIANAMINE SYNTHASE 3"/>
    <property type="match status" value="1"/>
</dbReference>
<evidence type="ECO:0000256" key="1">
    <source>
        <dbReference type="ARBA" id="ARBA00007009"/>
    </source>
</evidence>
<dbReference type="GO" id="GO:0030418">
    <property type="term" value="P:nicotianamine biosynthetic process"/>
    <property type="evidence" value="ECO:0007669"/>
    <property type="project" value="InterPro"/>
</dbReference>
<dbReference type="Pfam" id="PF03059">
    <property type="entry name" value="NAS"/>
    <property type="match status" value="1"/>
</dbReference>
<sequence>MDQQVARGKHGHTRVDTPVSTPPPTPTPATAAAQDLYREIKTIYQQLAPLPSLAPCDLVNALLTRLVTICIQPCSPDVVDHFHRLDAAATLCHNLQNLCAIAEGELERHWAHKTLQDAGPHPNPLRTRTLLATFPYHANYLSLSHLEASLLTPFLTHPPSTIAFIGSGPLPLTSLCLLAHFPTATITNIDRDADALAVSSALTEKLGYADRMTFACEDAADASGGRTDWEAFDVVFLAALVGMRSPEKVGVLRGLRGRLRVGTVVVCRSARGMRGVLYPVLELSEELQGAGFEVLAELHPWNGVVNSVVVLRVKA</sequence>
<dbReference type="InterPro" id="IPR004298">
    <property type="entry name" value="Nicotian_synth"/>
</dbReference>
<evidence type="ECO:0000256" key="3">
    <source>
        <dbReference type="ARBA" id="ARBA00022691"/>
    </source>
</evidence>
<dbReference type="CDD" id="cd02440">
    <property type="entry name" value="AdoMet_MTases"/>
    <property type="match status" value="1"/>
</dbReference>
<dbReference type="InterPro" id="IPR029063">
    <property type="entry name" value="SAM-dependent_MTases_sf"/>
</dbReference>
<dbReference type="PANTHER" id="PTHR32266:SF12">
    <property type="entry name" value="NICOTIANAMINE SYNTHASE 3"/>
    <property type="match status" value="1"/>
</dbReference>
<keyword evidence="3" id="KW-0949">S-adenosyl-L-methionine</keyword>
<dbReference type="AlphaFoldDB" id="A0A9P4P9G5"/>
<keyword evidence="6" id="KW-1185">Reference proteome</keyword>
<dbReference type="GO" id="GO:0030410">
    <property type="term" value="F:nicotianamine synthase activity"/>
    <property type="evidence" value="ECO:0007669"/>
    <property type="project" value="InterPro"/>
</dbReference>
<keyword evidence="2" id="KW-0808">Transferase</keyword>
<name>A0A9P4P9G5_9PLEO</name>
<evidence type="ECO:0000313" key="6">
    <source>
        <dbReference type="Proteomes" id="UP000799764"/>
    </source>
</evidence>
<organism evidence="5 6">
    <name type="scientific">Karstenula rhodostoma CBS 690.94</name>
    <dbReference type="NCBI Taxonomy" id="1392251"/>
    <lineage>
        <taxon>Eukaryota</taxon>
        <taxon>Fungi</taxon>
        <taxon>Dikarya</taxon>
        <taxon>Ascomycota</taxon>
        <taxon>Pezizomycotina</taxon>
        <taxon>Dothideomycetes</taxon>
        <taxon>Pleosporomycetidae</taxon>
        <taxon>Pleosporales</taxon>
        <taxon>Massarineae</taxon>
        <taxon>Didymosphaeriaceae</taxon>
        <taxon>Karstenula</taxon>
    </lineage>
</organism>
<comment type="caution">
    <text evidence="5">The sequence shown here is derived from an EMBL/GenBank/DDBJ whole genome shotgun (WGS) entry which is preliminary data.</text>
</comment>
<protein>
    <submittedName>
        <fullName evidence="5">Nicotianamine synthase</fullName>
    </submittedName>
</protein>
<proteinExistence type="inferred from homology"/>
<reference evidence="5" key="1">
    <citation type="journal article" date="2020" name="Stud. Mycol.">
        <title>101 Dothideomycetes genomes: a test case for predicting lifestyles and emergence of pathogens.</title>
        <authorList>
            <person name="Haridas S."/>
            <person name="Albert R."/>
            <person name="Binder M."/>
            <person name="Bloem J."/>
            <person name="Labutti K."/>
            <person name="Salamov A."/>
            <person name="Andreopoulos B."/>
            <person name="Baker S."/>
            <person name="Barry K."/>
            <person name="Bills G."/>
            <person name="Bluhm B."/>
            <person name="Cannon C."/>
            <person name="Castanera R."/>
            <person name="Culley D."/>
            <person name="Daum C."/>
            <person name="Ezra D."/>
            <person name="Gonzalez J."/>
            <person name="Henrissat B."/>
            <person name="Kuo A."/>
            <person name="Liang C."/>
            <person name="Lipzen A."/>
            <person name="Lutzoni F."/>
            <person name="Magnuson J."/>
            <person name="Mondo S."/>
            <person name="Nolan M."/>
            <person name="Ohm R."/>
            <person name="Pangilinan J."/>
            <person name="Park H.-J."/>
            <person name="Ramirez L."/>
            <person name="Alfaro M."/>
            <person name="Sun H."/>
            <person name="Tritt A."/>
            <person name="Yoshinaga Y."/>
            <person name="Zwiers L.-H."/>
            <person name="Turgeon B."/>
            <person name="Goodwin S."/>
            <person name="Spatafora J."/>
            <person name="Crous P."/>
            <person name="Grigoriev I."/>
        </authorList>
    </citation>
    <scope>NUCLEOTIDE SEQUENCE</scope>
    <source>
        <strain evidence="5">CBS 690.94</strain>
    </source>
</reference>
<comment type="similarity">
    <text evidence="1">Belongs to the nicotianamine synthase (NAS)-like family.</text>
</comment>